<dbReference type="InterPro" id="IPR005135">
    <property type="entry name" value="Endo/exonuclease/phosphatase"/>
</dbReference>
<dbReference type="Proteomes" id="UP001303046">
    <property type="component" value="Unassembled WGS sequence"/>
</dbReference>
<evidence type="ECO:0000256" key="1">
    <source>
        <dbReference type="SAM" id="MobiDB-lite"/>
    </source>
</evidence>
<dbReference type="Gene3D" id="3.60.10.10">
    <property type="entry name" value="Endonuclease/exonuclease/phosphatase"/>
    <property type="match status" value="1"/>
</dbReference>
<reference evidence="3 4" key="1">
    <citation type="submission" date="2023-08" db="EMBL/GenBank/DDBJ databases">
        <title>A Necator americanus chromosomal reference genome.</title>
        <authorList>
            <person name="Ilik V."/>
            <person name="Petrzelkova K.J."/>
            <person name="Pardy F."/>
            <person name="Fuh T."/>
            <person name="Niatou-Singa F.S."/>
            <person name="Gouil Q."/>
            <person name="Baker L."/>
            <person name="Ritchie M.E."/>
            <person name="Jex A.R."/>
            <person name="Gazzola D."/>
            <person name="Li H."/>
            <person name="Toshio Fujiwara R."/>
            <person name="Zhan B."/>
            <person name="Aroian R.V."/>
            <person name="Pafco B."/>
            <person name="Schwarz E.M."/>
        </authorList>
    </citation>
    <scope>NUCLEOTIDE SEQUENCE [LARGE SCALE GENOMIC DNA]</scope>
    <source>
        <strain evidence="3 4">Aroian</strain>
        <tissue evidence="3">Whole animal</tissue>
    </source>
</reference>
<comment type="caution">
    <text evidence="3">The sequence shown here is derived from an EMBL/GenBank/DDBJ whole genome shotgun (WGS) entry which is preliminary data.</text>
</comment>
<feature type="region of interest" description="Disordered" evidence="1">
    <location>
        <begin position="665"/>
        <end position="712"/>
    </location>
</feature>
<evidence type="ECO:0000313" key="3">
    <source>
        <dbReference type="EMBL" id="KAK6735512.1"/>
    </source>
</evidence>
<gene>
    <name evidence="3" type="primary">Necator_chrII.g6412</name>
    <name evidence="3" type="ORF">RB195_018619</name>
</gene>
<keyword evidence="4" id="KW-1185">Reference proteome</keyword>
<dbReference type="Gene3D" id="3.30.70.270">
    <property type="match status" value="1"/>
</dbReference>
<dbReference type="PROSITE" id="PS50878">
    <property type="entry name" value="RT_POL"/>
    <property type="match status" value="1"/>
</dbReference>
<feature type="domain" description="Reverse transcriptase" evidence="2">
    <location>
        <begin position="409"/>
        <end position="661"/>
    </location>
</feature>
<dbReference type="InterPro" id="IPR043128">
    <property type="entry name" value="Rev_trsase/Diguanyl_cyclase"/>
</dbReference>
<evidence type="ECO:0000259" key="2">
    <source>
        <dbReference type="PROSITE" id="PS50878"/>
    </source>
</evidence>
<dbReference type="EMBL" id="JAVFWL010000002">
    <property type="protein sequence ID" value="KAK6735512.1"/>
    <property type="molecule type" value="Genomic_DNA"/>
</dbReference>
<feature type="compositionally biased region" description="Basic and acidic residues" evidence="1">
    <location>
        <begin position="672"/>
        <end position="687"/>
    </location>
</feature>
<name>A0ABR1CAK0_NECAM</name>
<dbReference type="SUPFAM" id="SSF56219">
    <property type="entry name" value="DNase I-like"/>
    <property type="match status" value="1"/>
</dbReference>
<dbReference type="InterPro" id="IPR000477">
    <property type="entry name" value="RT_dom"/>
</dbReference>
<dbReference type="CDD" id="cd01650">
    <property type="entry name" value="RT_nLTR_like"/>
    <property type="match status" value="1"/>
</dbReference>
<dbReference type="Pfam" id="PF00078">
    <property type="entry name" value="RVT_1"/>
    <property type="match status" value="1"/>
</dbReference>
<dbReference type="PANTHER" id="PTHR19446">
    <property type="entry name" value="REVERSE TRANSCRIPTASES"/>
    <property type="match status" value="1"/>
</dbReference>
<organism evidence="3 4">
    <name type="scientific">Necator americanus</name>
    <name type="common">Human hookworm</name>
    <dbReference type="NCBI Taxonomy" id="51031"/>
    <lineage>
        <taxon>Eukaryota</taxon>
        <taxon>Metazoa</taxon>
        <taxon>Ecdysozoa</taxon>
        <taxon>Nematoda</taxon>
        <taxon>Chromadorea</taxon>
        <taxon>Rhabditida</taxon>
        <taxon>Rhabditina</taxon>
        <taxon>Rhabditomorpha</taxon>
        <taxon>Strongyloidea</taxon>
        <taxon>Ancylostomatidae</taxon>
        <taxon>Bunostominae</taxon>
        <taxon>Necator</taxon>
    </lineage>
</organism>
<evidence type="ECO:0000313" key="4">
    <source>
        <dbReference type="Proteomes" id="UP001303046"/>
    </source>
</evidence>
<accession>A0ABR1CAK0</accession>
<dbReference type="Pfam" id="PF03372">
    <property type="entry name" value="Exo_endo_phos"/>
    <property type="match status" value="1"/>
</dbReference>
<protein>
    <recommendedName>
        <fullName evidence="2">Reverse transcriptase domain-containing protein</fullName>
    </recommendedName>
</protein>
<dbReference type="InterPro" id="IPR036691">
    <property type="entry name" value="Endo/exonu/phosph_ase_sf"/>
</dbReference>
<sequence>MVVCTYNARTLASEAAIEDLMMQAKKIKYDVIGLTETRRRHPLNAVYKTGEELFLGTCDSRGVGGVGVLVNTSMAKNIDSFEQLTTRIGRLRMRRCGPTPALAIFVPYVPTSSYEEEEVEAFYMDLEKFYQEDHAFYKVIIGDFNAKTWESPGGGYRNEIDHIIVNKRFCLTDVGVVPKFYTGSDHRLLRGRFSFTKRAEKAAKFRERNPRATINWDLFATLAGFWEDSAMGNIDEEYDRLVEHLHDCVKKAESFKTTKRRLSLETLELIRQRRAARAAGNQELTSKLARLCRESIKEDLKERRAEVLAEAAEAGKSIRYARRDFASRKTRMTALRNPKGTAIAWRRGMEKIIYDFYSDLFNSHVHLPPHHLRENGQVTPEVLPSEIRHATMSSLPPVLINTLARLFTRYLSECRVPKQWKTSKTVLLYKKGDPHENYRPICLLSIIYKLFTRVILNRIDKVLDEGQPCEQAGFRKGFSTIDHIHTVSKLIKVSREYKMPLCLTFIDLKKAFDSVETEAVVEALDNQGVPTQYIKVLRELYSNFTTGILPFYKNIIIDVKRGVRQGDTTSPKIFAATLENAMRKLEWDDMGVKVDGRQLHHFRFADDIVLITPSISQAERMLTKFDETCGCIGLELNLQKTMCMRNGWVSDAPFTLNGTNISECTSLSGSGTKHDERPDPRAGHEETSGLGSVQEHRGCSEEDQEHPAPCSPLQNHRTSCFNLSFGNLGNSQTGGKRGERH</sequence>
<dbReference type="InterPro" id="IPR043502">
    <property type="entry name" value="DNA/RNA_pol_sf"/>
</dbReference>
<dbReference type="SUPFAM" id="SSF56672">
    <property type="entry name" value="DNA/RNA polymerases"/>
    <property type="match status" value="1"/>
</dbReference>
<proteinExistence type="predicted"/>